<dbReference type="SUPFAM" id="SSF50346">
    <property type="entry name" value="PRC-barrel domain"/>
    <property type="match status" value="1"/>
</dbReference>
<dbReference type="PANTHER" id="PTHR33692">
    <property type="entry name" value="RIBOSOME MATURATION FACTOR RIMM"/>
    <property type="match status" value="1"/>
</dbReference>
<name>A0A3S0A410_9HYPH</name>
<accession>A0A3S0A410</accession>
<sequence>MDAPGFEPHHRAPALALGECGNCIAAGNAARAGKYGASRPVPIETGLANVTTKLEHPVLMAVIGAAHGIKGEVRVKSFTGDPQALGDYGPLTSADGRVFEVLGLRPQKEVVVVRFKGIKDRNAAEALAGTELFVDRSALPPVADEEEFYHADLVGLAVIDEQGVRLGTVKTMHDYGGGDIVEVALTGARSVLVPFTKAAVPAIDIAAGTMTVDRVGAGLVEDEDDDAPQDGRPPHGSDRPRGPKPSGGKR</sequence>
<comment type="subunit">
    <text evidence="5">Binds ribosomal protein uS19.</text>
</comment>
<dbReference type="InterPro" id="IPR011033">
    <property type="entry name" value="PRC_barrel-like_sf"/>
</dbReference>
<comment type="domain">
    <text evidence="5">The PRC barrel domain binds ribosomal protein uS19.</text>
</comment>
<dbReference type="GO" id="GO:0042274">
    <property type="term" value="P:ribosomal small subunit biogenesis"/>
    <property type="evidence" value="ECO:0007669"/>
    <property type="project" value="UniProtKB-UniRule"/>
</dbReference>
<evidence type="ECO:0000259" key="8">
    <source>
        <dbReference type="Pfam" id="PF24986"/>
    </source>
</evidence>
<dbReference type="Pfam" id="PF01782">
    <property type="entry name" value="RimM"/>
    <property type="match status" value="1"/>
</dbReference>
<keyword evidence="1 5" id="KW-0963">Cytoplasm</keyword>
<evidence type="ECO:0000256" key="2">
    <source>
        <dbReference type="ARBA" id="ARBA00022517"/>
    </source>
</evidence>
<dbReference type="Gene3D" id="2.40.30.60">
    <property type="entry name" value="RimM"/>
    <property type="match status" value="1"/>
</dbReference>
<keyword evidence="2 5" id="KW-0690">Ribosome biogenesis</keyword>
<dbReference type="PANTHER" id="PTHR33692:SF1">
    <property type="entry name" value="RIBOSOME MATURATION FACTOR RIMM"/>
    <property type="match status" value="1"/>
</dbReference>
<dbReference type="GO" id="GO:0005840">
    <property type="term" value="C:ribosome"/>
    <property type="evidence" value="ECO:0007669"/>
    <property type="project" value="InterPro"/>
</dbReference>
<dbReference type="NCBIfam" id="TIGR02273">
    <property type="entry name" value="16S_RimM"/>
    <property type="match status" value="1"/>
</dbReference>
<evidence type="ECO:0000256" key="4">
    <source>
        <dbReference type="ARBA" id="ARBA00023186"/>
    </source>
</evidence>
<dbReference type="InterPro" id="IPR002676">
    <property type="entry name" value="RimM_N"/>
</dbReference>
<dbReference type="GO" id="GO:0043022">
    <property type="term" value="F:ribosome binding"/>
    <property type="evidence" value="ECO:0007669"/>
    <property type="project" value="InterPro"/>
</dbReference>
<gene>
    <name evidence="5 9" type="primary">rimM</name>
    <name evidence="9" type="ORF">EJC49_01395</name>
</gene>
<evidence type="ECO:0000256" key="3">
    <source>
        <dbReference type="ARBA" id="ARBA00022552"/>
    </source>
</evidence>
<proteinExistence type="inferred from homology"/>
<dbReference type="Proteomes" id="UP000278398">
    <property type="component" value="Unassembled WGS sequence"/>
</dbReference>
<feature type="region of interest" description="Disordered" evidence="6">
    <location>
        <begin position="216"/>
        <end position="250"/>
    </location>
</feature>
<keyword evidence="10" id="KW-1185">Reference proteome</keyword>
<dbReference type="InterPro" id="IPR009000">
    <property type="entry name" value="Transl_B-barrel_sf"/>
</dbReference>
<comment type="similarity">
    <text evidence="5">Belongs to the RimM family.</text>
</comment>
<comment type="function">
    <text evidence="5">An accessory protein needed during the final step in the assembly of 30S ribosomal subunit, possibly for assembly of the head region. Essential for efficient processing of 16S rRNA. May be needed both before and after RbfA during the maturation of 16S rRNA. It has affinity for free ribosomal 30S subunits but not for 70S ribosomes.</text>
</comment>
<evidence type="ECO:0000256" key="5">
    <source>
        <dbReference type="HAMAP-Rule" id="MF_00014"/>
    </source>
</evidence>
<feature type="domain" description="RimM N-terminal" evidence="7">
    <location>
        <begin position="60"/>
        <end position="137"/>
    </location>
</feature>
<dbReference type="InterPro" id="IPR056792">
    <property type="entry name" value="PRC_RimM"/>
</dbReference>
<evidence type="ECO:0000313" key="10">
    <source>
        <dbReference type="Proteomes" id="UP000278398"/>
    </source>
</evidence>
<feature type="compositionally biased region" description="Basic and acidic residues" evidence="6">
    <location>
        <begin position="232"/>
        <end position="241"/>
    </location>
</feature>
<dbReference type="Pfam" id="PF24986">
    <property type="entry name" value="PRC_RimM"/>
    <property type="match status" value="1"/>
</dbReference>
<dbReference type="InterPro" id="IPR011961">
    <property type="entry name" value="RimM"/>
</dbReference>
<protein>
    <recommendedName>
        <fullName evidence="5">Ribosome maturation factor RimM</fullName>
    </recommendedName>
</protein>
<evidence type="ECO:0000259" key="7">
    <source>
        <dbReference type="Pfam" id="PF01782"/>
    </source>
</evidence>
<comment type="caution">
    <text evidence="9">The sequence shown here is derived from an EMBL/GenBank/DDBJ whole genome shotgun (WGS) entry which is preliminary data.</text>
</comment>
<dbReference type="SUPFAM" id="SSF50447">
    <property type="entry name" value="Translation proteins"/>
    <property type="match status" value="1"/>
</dbReference>
<dbReference type="EMBL" id="RWKW01000002">
    <property type="protein sequence ID" value="RST88379.1"/>
    <property type="molecule type" value="Genomic_DNA"/>
</dbReference>
<dbReference type="GO" id="GO:0006364">
    <property type="term" value="P:rRNA processing"/>
    <property type="evidence" value="ECO:0007669"/>
    <property type="project" value="UniProtKB-UniRule"/>
</dbReference>
<feature type="domain" description="Ribosome maturation factor RimM PRC barrel" evidence="8">
    <location>
        <begin position="151"/>
        <end position="213"/>
    </location>
</feature>
<dbReference type="InterPro" id="IPR036976">
    <property type="entry name" value="RimM_N_sf"/>
</dbReference>
<comment type="subcellular location">
    <subcellularLocation>
        <location evidence="5">Cytoplasm</location>
    </subcellularLocation>
</comment>
<evidence type="ECO:0000313" key="9">
    <source>
        <dbReference type="EMBL" id="RST88379.1"/>
    </source>
</evidence>
<evidence type="ECO:0000256" key="1">
    <source>
        <dbReference type="ARBA" id="ARBA00022490"/>
    </source>
</evidence>
<organism evidence="9 10">
    <name type="scientific">Aquibium carbonis</name>
    <dbReference type="NCBI Taxonomy" id="2495581"/>
    <lineage>
        <taxon>Bacteria</taxon>
        <taxon>Pseudomonadati</taxon>
        <taxon>Pseudomonadota</taxon>
        <taxon>Alphaproteobacteria</taxon>
        <taxon>Hyphomicrobiales</taxon>
        <taxon>Phyllobacteriaceae</taxon>
        <taxon>Aquibium</taxon>
    </lineage>
</organism>
<dbReference type="OrthoDB" id="9788191at2"/>
<dbReference type="GO" id="GO:0005737">
    <property type="term" value="C:cytoplasm"/>
    <property type="evidence" value="ECO:0007669"/>
    <property type="project" value="UniProtKB-SubCell"/>
</dbReference>
<reference evidence="9 10" key="1">
    <citation type="submission" date="2018-12" db="EMBL/GenBank/DDBJ databases">
        <title>Mesorhizobium carbonis sp. nov., isolated from coal mine water.</title>
        <authorList>
            <person name="Xin W."/>
            <person name="Xu Z."/>
            <person name="Xiang F."/>
            <person name="Zhang J."/>
            <person name="Xi L."/>
            <person name="Liu J."/>
        </authorList>
    </citation>
    <scope>NUCLEOTIDE SEQUENCE [LARGE SCALE GENOMIC DNA]</scope>
    <source>
        <strain evidence="9 10">B2.3</strain>
    </source>
</reference>
<keyword evidence="3 5" id="KW-0698">rRNA processing</keyword>
<dbReference type="AlphaFoldDB" id="A0A3S0A410"/>
<keyword evidence="4 5" id="KW-0143">Chaperone</keyword>
<dbReference type="HAMAP" id="MF_00014">
    <property type="entry name" value="Ribosome_mat_RimM"/>
    <property type="match status" value="1"/>
</dbReference>
<evidence type="ECO:0000256" key="6">
    <source>
        <dbReference type="SAM" id="MobiDB-lite"/>
    </source>
</evidence>
<dbReference type="Gene3D" id="2.30.30.240">
    <property type="entry name" value="PRC-barrel domain"/>
    <property type="match status" value="1"/>
</dbReference>